<keyword evidence="2 12" id="KW-0004">4Fe-4S</keyword>
<feature type="compositionally biased region" description="Gly residues" evidence="13">
    <location>
        <begin position="47"/>
        <end position="57"/>
    </location>
</feature>
<dbReference type="GO" id="GO:0051539">
    <property type="term" value="F:4 iron, 4 sulfur cluster binding"/>
    <property type="evidence" value="ECO:0007669"/>
    <property type="project" value="UniProtKB-UniRule"/>
</dbReference>
<dbReference type="InterPro" id="IPR003265">
    <property type="entry name" value="HhH-GPD_domain"/>
</dbReference>
<comment type="caution">
    <text evidence="15">The sequence shown here is derived from an EMBL/GenBank/DDBJ whole genome shotgun (WGS) entry which is preliminary data.</text>
</comment>
<evidence type="ECO:0000256" key="13">
    <source>
        <dbReference type="SAM" id="MobiDB-lite"/>
    </source>
</evidence>
<feature type="binding site" evidence="12">
    <location>
        <position position="335"/>
    </location>
    <ligand>
        <name>[4Fe-4S] cluster</name>
        <dbReference type="ChEBI" id="CHEBI:49883"/>
    </ligand>
</feature>
<gene>
    <name evidence="12 15" type="primary">nth</name>
    <name evidence="15" type="ORF">FBQ73_02850</name>
</gene>
<feature type="binding site" evidence="12">
    <location>
        <position position="326"/>
    </location>
    <ligand>
        <name>[4Fe-4S] cluster</name>
        <dbReference type="ChEBI" id="CHEBI:49883"/>
    </ligand>
</feature>
<evidence type="ECO:0000256" key="5">
    <source>
        <dbReference type="ARBA" id="ARBA00022801"/>
    </source>
</evidence>
<feature type="binding site" evidence="12">
    <location>
        <position position="319"/>
    </location>
    <ligand>
        <name>[4Fe-4S] cluster</name>
        <dbReference type="ChEBI" id="CHEBI:49883"/>
    </ligand>
</feature>
<comment type="similarity">
    <text evidence="1 12">Belongs to the Nth/MutY family.</text>
</comment>
<comment type="catalytic activity">
    <reaction evidence="12">
        <text>2'-deoxyribonucleotide-(2'-deoxyribose 5'-phosphate)-2'-deoxyribonucleotide-DNA = a 3'-end 2'-deoxyribonucleotide-(2,3-dehydro-2,3-deoxyribose 5'-phosphate)-DNA + a 5'-end 5'-phospho-2'-deoxyribonucleoside-DNA + H(+)</text>
        <dbReference type="Rhea" id="RHEA:66592"/>
        <dbReference type="Rhea" id="RHEA-COMP:13180"/>
        <dbReference type="Rhea" id="RHEA-COMP:16897"/>
        <dbReference type="Rhea" id="RHEA-COMP:17067"/>
        <dbReference type="ChEBI" id="CHEBI:15378"/>
        <dbReference type="ChEBI" id="CHEBI:136412"/>
        <dbReference type="ChEBI" id="CHEBI:157695"/>
        <dbReference type="ChEBI" id="CHEBI:167181"/>
        <dbReference type="EC" id="4.2.99.18"/>
    </reaction>
</comment>
<dbReference type="InterPro" id="IPR004036">
    <property type="entry name" value="Endonuclease-III-like_CS2"/>
</dbReference>
<feature type="compositionally biased region" description="Pro residues" evidence="13">
    <location>
        <begin position="1"/>
        <end position="10"/>
    </location>
</feature>
<dbReference type="Proteomes" id="UP000305131">
    <property type="component" value="Unassembled WGS sequence"/>
</dbReference>
<keyword evidence="6 12" id="KW-0408">Iron</keyword>
<dbReference type="OrthoDB" id="9800977at2"/>
<dbReference type="Gene3D" id="1.10.1670.10">
    <property type="entry name" value="Helix-hairpin-Helix base-excision DNA repair enzymes (C-terminal)"/>
    <property type="match status" value="1"/>
</dbReference>
<dbReference type="GO" id="GO:0019104">
    <property type="term" value="F:DNA N-glycosylase activity"/>
    <property type="evidence" value="ECO:0007669"/>
    <property type="project" value="UniProtKB-UniRule"/>
</dbReference>
<dbReference type="PANTHER" id="PTHR10359">
    <property type="entry name" value="A/G-SPECIFIC ADENINE GLYCOSYLASE/ENDONUCLEASE III"/>
    <property type="match status" value="1"/>
</dbReference>
<dbReference type="EMBL" id="VAUP01000007">
    <property type="protein sequence ID" value="TLX44578.1"/>
    <property type="molecule type" value="Genomic_DNA"/>
</dbReference>
<comment type="cofactor">
    <cofactor evidence="12">
        <name>[4Fe-4S] cluster</name>
        <dbReference type="ChEBI" id="CHEBI:49883"/>
    </cofactor>
    <text evidence="12">Binds 1 [4Fe-4S] cluster.</text>
</comment>
<evidence type="ECO:0000313" key="15">
    <source>
        <dbReference type="EMBL" id="TLX44578.1"/>
    </source>
</evidence>
<evidence type="ECO:0000256" key="4">
    <source>
        <dbReference type="ARBA" id="ARBA00022763"/>
    </source>
</evidence>
<comment type="function">
    <text evidence="12">DNA repair enzyme that has both DNA N-glycosylase activity and AP-lyase activity. The DNA N-glycosylase activity releases various damaged pyrimidines from DNA by cleaving the N-glycosidic bond, leaving an AP (apurinic/apyrimidinic) site. The AP-lyase activity cleaves the phosphodiester bond 3' to the AP site by a beta-elimination, leaving a 3'-terminal unsaturated sugar and a product with a terminal 5'-phosphate.</text>
</comment>
<dbReference type="Pfam" id="PF00633">
    <property type="entry name" value="HHH"/>
    <property type="match status" value="1"/>
</dbReference>
<dbReference type="Pfam" id="PF00730">
    <property type="entry name" value="HhH-GPD"/>
    <property type="match status" value="1"/>
</dbReference>
<dbReference type="SUPFAM" id="SSF48150">
    <property type="entry name" value="DNA-glycosylase"/>
    <property type="match status" value="1"/>
</dbReference>
<keyword evidence="3 12" id="KW-0479">Metal-binding</keyword>
<feature type="compositionally biased region" description="Low complexity" evidence="13">
    <location>
        <begin position="26"/>
        <end position="46"/>
    </location>
</feature>
<evidence type="ECO:0000313" key="16">
    <source>
        <dbReference type="Proteomes" id="UP000305131"/>
    </source>
</evidence>
<dbReference type="GO" id="GO:0003677">
    <property type="term" value="F:DNA binding"/>
    <property type="evidence" value="ECO:0007669"/>
    <property type="project" value="UniProtKB-UniRule"/>
</dbReference>
<keyword evidence="15" id="KW-0255">Endonuclease</keyword>
<dbReference type="Pfam" id="PF10576">
    <property type="entry name" value="EndIII_4Fe-2S"/>
    <property type="match status" value="1"/>
</dbReference>
<keyword evidence="11 12" id="KW-0326">Glycosidase</keyword>
<dbReference type="FunFam" id="1.10.340.30:FF:000001">
    <property type="entry name" value="Endonuclease III"/>
    <property type="match status" value="1"/>
</dbReference>
<dbReference type="GO" id="GO:0046872">
    <property type="term" value="F:metal ion binding"/>
    <property type="evidence" value="ECO:0007669"/>
    <property type="project" value="UniProtKB-KW"/>
</dbReference>
<keyword evidence="7 12" id="KW-0411">Iron-sulfur</keyword>
<feature type="region of interest" description="Disordered" evidence="13">
    <location>
        <begin position="1"/>
        <end position="122"/>
    </location>
</feature>
<evidence type="ECO:0000259" key="14">
    <source>
        <dbReference type="SMART" id="SM00478"/>
    </source>
</evidence>
<dbReference type="FunFam" id="1.10.1670.10:FF:000001">
    <property type="entry name" value="Endonuclease III"/>
    <property type="match status" value="1"/>
</dbReference>
<dbReference type="Gene3D" id="1.10.340.30">
    <property type="entry name" value="Hypothetical protein, domain 2"/>
    <property type="match status" value="1"/>
</dbReference>
<evidence type="ECO:0000256" key="2">
    <source>
        <dbReference type="ARBA" id="ARBA00022485"/>
    </source>
</evidence>
<proteinExistence type="inferred from homology"/>
<sequence length="342" mass="35218">MPLKITPPKPSVATEDGVPKTGPAGTGAAKSGAVKSAVSAPAAKAKTGGGKTGGGKTGAKATAGTGAPKGGAKAPAKLAAKPAAKPATKPATKPASTGKRRQVAPPPPGPAPRRNKAVANAAAAAHGKTLLAWSEEEIAEAFARFEAQDPEPKGELNHTDAFTLLVAVVLSAQATDTGVNKATTGLFAAAATPAAMVTLGEEEVARHIRTLGLYRGKAKNVVELSRLLLERHAGVVPRDREALEALPGVGRKTANVVLNIAFGAPTIAVDTHLFRVANRTGLAPGPTPLAVELGLEARIPDHFKLHAHHWLILHGRYICKATKPECGRCIIADLCRWPEKRF</sequence>
<evidence type="ECO:0000256" key="6">
    <source>
        <dbReference type="ARBA" id="ARBA00023004"/>
    </source>
</evidence>
<dbReference type="InterPro" id="IPR003651">
    <property type="entry name" value="Endonuclease3_FeS-loop_motif"/>
</dbReference>
<dbReference type="SMART" id="SM00525">
    <property type="entry name" value="FES"/>
    <property type="match status" value="1"/>
</dbReference>
<accession>A0A6C1KJU4</accession>
<keyword evidence="4 12" id="KW-0227">DNA damage</keyword>
<name>A0A6C1KJU4_XANAU</name>
<keyword evidence="10 12" id="KW-0456">Lyase</keyword>
<dbReference type="PANTHER" id="PTHR10359:SF18">
    <property type="entry name" value="ENDONUCLEASE III"/>
    <property type="match status" value="1"/>
</dbReference>
<feature type="binding site" evidence="12">
    <location>
        <position position="329"/>
    </location>
    <ligand>
        <name>[4Fe-4S] cluster</name>
        <dbReference type="ChEBI" id="CHEBI:49883"/>
    </ligand>
</feature>
<keyword evidence="8 12" id="KW-0238">DNA-binding</keyword>
<evidence type="ECO:0000256" key="3">
    <source>
        <dbReference type="ARBA" id="ARBA00022723"/>
    </source>
</evidence>
<evidence type="ECO:0000256" key="8">
    <source>
        <dbReference type="ARBA" id="ARBA00023125"/>
    </source>
</evidence>
<keyword evidence="15" id="KW-0540">Nuclease</keyword>
<dbReference type="InterPro" id="IPR000445">
    <property type="entry name" value="HhH_motif"/>
</dbReference>
<dbReference type="HAMAP" id="MF_00942">
    <property type="entry name" value="Nth"/>
    <property type="match status" value="1"/>
</dbReference>
<evidence type="ECO:0000256" key="10">
    <source>
        <dbReference type="ARBA" id="ARBA00023239"/>
    </source>
</evidence>
<evidence type="ECO:0000256" key="11">
    <source>
        <dbReference type="ARBA" id="ARBA00023295"/>
    </source>
</evidence>
<dbReference type="NCBIfam" id="TIGR01083">
    <property type="entry name" value="nth"/>
    <property type="match status" value="1"/>
</dbReference>
<dbReference type="InterPro" id="IPR011257">
    <property type="entry name" value="DNA_glycosylase"/>
</dbReference>
<protein>
    <recommendedName>
        <fullName evidence="12">Endonuclease III</fullName>
        <ecNumber evidence="12">4.2.99.18</ecNumber>
    </recommendedName>
    <alternativeName>
        <fullName evidence="12">DNA-(apurinic or apyrimidinic site) lyase</fullName>
    </alternativeName>
</protein>
<dbReference type="InterPro" id="IPR023170">
    <property type="entry name" value="HhH_base_excis_C"/>
</dbReference>
<evidence type="ECO:0000256" key="1">
    <source>
        <dbReference type="ARBA" id="ARBA00008343"/>
    </source>
</evidence>
<organism evidence="15 16">
    <name type="scientific">Xanthobacter autotrophicus</name>
    <dbReference type="NCBI Taxonomy" id="280"/>
    <lineage>
        <taxon>Bacteria</taxon>
        <taxon>Pseudomonadati</taxon>
        <taxon>Pseudomonadota</taxon>
        <taxon>Alphaproteobacteria</taxon>
        <taxon>Hyphomicrobiales</taxon>
        <taxon>Xanthobacteraceae</taxon>
        <taxon>Xanthobacter</taxon>
    </lineage>
</organism>
<feature type="domain" description="HhH-GPD" evidence="14">
    <location>
        <begin position="170"/>
        <end position="317"/>
    </location>
</feature>
<dbReference type="AlphaFoldDB" id="A0A6C1KJU4"/>
<dbReference type="GO" id="GO:0006285">
    <property type="term" value="P:base-excision repair, AP site formation"/>
    <property type="evidence" value="ECO:0007669"/>
    <property type="project" value="TreeGrafter"/>
</dbReference>
<dbReference type="InterPro" id="IPR005759">
    <property type="entry name" value="Nth"/>
</dbReference>
<keyword evidence="5 12" id="KW-0378">Hydrolase</keyword>
<evidence type="ECO:0000256" key="9">
    <source>
        <dbReference type="ARBA" id="ARBA00023204"/>
    </source>
</evidence>
<dbReference type="PROSITE" id="PS01155">
    <property type="entry name" value="ENDONUCLEASE_III_2"/>
    <property type="match status" value="1"/>
</dbReference>
<feature type="compositionally biased region" description="Low complexity" evidence="13">
    <location>
        <begin position="58"/>
        <end position="97"/>
    </location>
</feature>
<evidence type="ECO:0000256" key="7">
    <source>
        <dbReference type="ARBA" id="ARBA00023014"/>
    </source>
</evidence>
<dbReference type="CDD" id="cd00056">
    <property type="entry name" value="ENDO3c"/>
    <property type="match status" value="1"/>
</dbReference>
<dbReference type="GO" id="GO:0140078">
    <property type="term" value="F:class I DNA-(apurinic or apyrimidinic site) endonuclease activity"/>
    <property type="evidence" value="ECO:0007669"/>
    <property type="project" value="UniProtKB-EC"/>
</dbReference>
<evidence type="ECO:0000256" key="12">
    <source>
        <dbReference type="HAMAP-Rule" id="MF_00942"/>
    </source>
</evidence>
<reference evidence="15 16" key="1">
    <citation type="submission" date="2019-05" db="EMBL/GenBank/DDBJ databases">
        <authorList>
            <person name="Zhou X."/>
        </authorList>
    </citation>
    <scope>NUCLEOTIDE SEQUENCE [LARGE SCALE GENOMIC DNA]</scope>
    <source>
        <strain evidence="15 16">DSM 432</strain>
    </source>
</reference>
<dbReference type="SMART" id="SM00478">
    <property type="entry name" value="ENDO3c"/>
    <property type="match status" value="1"/>
</dbReference>
<keyword evidence="9 12" id="KW-0234">DNA repair</keyword>
<dbReference type="EC" id="4.2.99.18" evidence="12"/>